<gene>
    <name evidence="12" type="ORF">CKN69_03935</name>
</gene>
<protein>
    <recommendedName>
        <fullName evidence="2 10">Ribonucleoside-diphosphate reductase</fullName>
        <ecNumber evidence="2 10">1.17.4.1</ecNumber>
    </recommendedName>
</protein>
<keyword evidence="3" id="KW-0021">Allosteric enzyme</keyword>
<proteinExistence type="inferred from homology"/>
<dbReference type="SUPFAM" id="SSF51998">
    <property type="entry name" value="PFL-like glycyl radical enzymes"/>
    <property type="match status" value="1"/>
</dbReference>
<dbReference type="PRINTS" id="PR01183">
    <property type="entry name" value="RIBORDTASEM1"/>
</dbReference>
<evidence type="ECO:0000256" key="4">
    <source>
        <dbReference type="ARBA" id="ARBA00022741"/>
    </source>
</evidence>
<dbReference type="InterPro" id="IPR039718">
    <property type="entry name" value="Rrm1"/>
</dbReference>
<comment type="function">
    <text evidence="10">Provides the precursors necessary for DNA synthesis. Catalyzes the biosynthesis of deoxyribonucleotides from the corresponding ribonucleotides.</text>
</comment>
<dbReference type="CDD" id="cd01679">
    <property type="entry name" value="RNR_I"/>
    <property type="match status" value="1"/>
</dbReference>
<evidence type="ECO:0000256" key="6">
    <source>
        <dbReference type="ARBA" id="ARBA00023002"/>
    </source>
</evidence>
<organism evidence="12 13">
    <name type="scientific">Carnobacterium divergens</name>
    <name type="common">Lactobacillus divergens</name>
    <dbReference type="NCBI Taxonomy" id="2748"/>
    <lineage>
        <taxon>Bacteria</taxon>
        <taxon>Bacillati</taxon>
        <taxon>Bacillota</taxon>
        <taxon>Bacilli</taxon>
        <taxon>Lactobacillales</taxon>
        <taxon>Carnobacteriaceae</taxon>
        <taxon>Carnobacterium</taxon>
    </lineage>
</organism>
<dbReference type="Pfam" id="PF00317">
    <property type="entry name" value="Ribonuc_red_lgN"/>
    <property type="match status" value="1"/>
</dbReference>
<dbReference type="UniPathway" id="UPA00326"/>
<dbReference type="GO" id="GO:0005524">
    <property type="term" value="F:ATP binding"/>
    <property type="evidence" value="ECO:0007669"/>
    <property type="project" value="UniProtKB-KW"/>
</dbReference>
<comment type="catalytic activity">
    <reaction evidence="9 10">
        <text>a 2'-deoxyribonucleoside 5'-diphosphate + [thioredoxin]-disulfide + H2O = a ribonucleoside 5'-diphosphate + [thioredoxin]-dithiol</text>
        <dbReference type="Rhea" id="RHEA:23252"/>
        <dbReference type="Rhea" id="RHEA-COMP:10698"/>
        <dbReference type="Rhea" id="RHEA-COMP:10700"/>
        <dbReference type="ChEBI" id="CHEBI:15377"/>
        <dbReference type="ChEBI" id="CHEBI:29950"/>
        <dbReference type="ChEBI" id="CHEBI:50058"/>
        <dbReference type="ChEBI" id="CHEBI:57930"/>
        <dbReference type="ChEBI" id="CHEBI:73316"/>
        <dbReference type="EC" id="1.17.4.1"/>
    </reaction>
</comment>
<dbReference type="FunFam" id="1.10.1650.20:FF:000002">
    <property type="entry name" value="Ribonucleoside-diphosphate reductase"/>
    <property type="match status" value="1"/>
</dbReference>
<dbReference type="Gene3D" id="3.20.70.20">
    <property type="match status" value="1"/>
</dbReference>
<dbReference type="InterPro" id="IPR008926">
    <property type="entry name" value="RNR_R1-su_N"/>
</dbReference>
<keyword evidence="4" id="KW-0547">Nucleotide-binding</keyword>
<dbReference type="PANTHER" id="PTHR11573">
    <property type="entry name" value="RIBONUCLEOSIDE-DIPHOSPHATE REDUCTASE LARGE CHAIN"/>
    <property type="match status" value="1"/>
</dbReference>
<comment type="caution">
    <text evidence="12">The sequence shown here is derived from an EMBL/GenBank/DDBJ whole genome shotgun (WGS) entry which is preliminary data.</text>
</comment>
<keyword evidence="8" id="KW-1015">Disulfide bond</keyword>
<evidence type="ECO:0000256" key="8">
    <source>
        <dbReference type="ARBA" id="ARBA00023157"/>
    </source>
</evidence>
<keyword evidence="5" id="KW-0067">ATP-binding</keyword>
<keyword evidence="6 10" id="KW-0560">Oxidoreductase</keyword>
<evidence type="ECO:0000313" key="13">
    <source>
        <dbReference type="Proteomes" id="UP000297938"/>
    </source>
</evidence>
<evidence type="ECO:0000256" key="9">
    <source>
        <dbReference type="ARBA" id="ARBA00047754"/>
    </source>
</evidence>
<evidence type="ECO:0000313" key="12">
    <source>
        <dbReference type="EMBL" id="TFJ28690.1"/>
    </source>
</evidence>
<evidence type="ECO:0000256" key="10">
    <source>
        <dbReference type="RuleBase" id="RU003410"/>
    </source>
</evidence>
<evidence type="ECO:0000256" key="5">
    <source>
        <dbReference type="ARBA" id="ARBA00022840"/>
    </source>
</evidence>
<dbReference type="Proteomes" id="UP000297938">
    <property type="component" value="Unassembled WGS sequence"/>
</dbReference>
<evidence type="ECO:0000256" key="2">
    <source>
        <dbReference type="ARBA" id="ARBA00012274"/>
    </source>
</evidence>
<evidence type="ECO:0000259" key="11">
    <source>
        <dbReference type="PROSITE" id="PS00089"/>
    </source>
</evidence>
<dbReference type="Pfam" id="PF08343">
    <property type="entry name" value="RNR_N"/>
    <property type="match status" value="1"/>
</dbReference>
<dbReference type="InterPro" id="IPR000788">
    <property type="entry name" value="RNR_lg_C"/>
</dbReference>
<evidence type="ECO:0000256" key="1">
    <source>
        <dbReference type="ARBA" id="ARBA00010406"/>
    </source>
</evidence>
<evidence type="ECO:0000256" key="7">
    <source>
        <dbReference type="ARBA" id="ARBA00023116"/>
    </source>
</evidence>
<dbReference type="EMBL" id="NRPP01000007">
    <property type="protein sequence ID" value="TFJ28690.1"/>
    <property type="molecule type" value="Genomic_DNA"/>
</dbReference>
<dbReference type="InterPro" id="IPR026459">
    <property type="entry name" value="RNR_1b_NrdE"/>
</dbReference>
<dbReference type="SUPFAM" id="SSF48168">
    <property type="entry name" value="R1 subunit of ribonucleotide reductase, N-terminal domain"/>
    <property type="match status" value="1"/>
</dbReference>
<dbReference type="NCBIfam" id="TIGR04170">
    <property type="entry name" value="RNR_1b_NrdE"/>
    <property type="match status" value="1"/>
</dbReference>
<evidence type="ECO:0000256" key="3">
    <source>
        <dbReference type="ARBA" id="ARBA00022533"/>
    </source>
</evidence>
<dbReference type="Pfam" id="PF02867">
    <property type="entry name" value="Ribonuc_red_lgC"/>
    <property type="match status" value="1"/>
</dbReference>
<dbReference type="PROSITE" id="PS00089">
    <property type="entry name" value="RIBORED_LARGE"/>
    <property type="match status" value="1"/>
</dbReference>
<dbReference type="InterPro" id="IPR013554">
    <property type="entry name" value="RNR_N"/>
</dbReference>
<reference evidence="12 13" key="1">
    <citation type="journal article" date="2018" name="Int. J. Food Microbiol.">
        <title>Growth of Carnobacterium spp. isolated from chilled vacuum-packaged meat under relevant acidic conditions.</title>
        <authorList>
            <person name="Zhang P."/>
            <person name="Badoni M."/>
            <person name="Ganzle M."/>
            <person name="Yang X."/>
        </authorList>
    </citation>
    <scope>NUCLEOTIDE SEQUENCE [LARGE SCALE GENOMIC DNA]</scope>
    <source>
        <strain evidence="12 13">B2</strain>
    </source>
</reference>
<comment type="similarity">
    <text evidence="1 10">Belongs to the ribonucleoside diphosphate reductase large chain family.</text>
</comment>
<sequence length="734" mass="83617">MSLILRKRLSRLNVYDIPKEQHNPSYFKLNNQLNIPVDGKIQLHKDKEAVRAYFLEHVNPNTVFFHSLKEKIDYLIENDYVEEAFLSNYSFEFIKKLFQQVYDKKFRFRSFMGAHKFYTQYALKTNDNMRYLERYEDRIAFNALYFADGNEQLAMDLAEELISQRYQPATPSFLNAGRKRRGELVSCFLLQLTDDMNSIGRGINSALQLSRIGGGVGISLSNLRAAGDPIKGYEGAASGVVPVMKLLEDSFSYSNQLGQRQGAGAVYLSVFHPDVVSFLATKKENADEKVRVKTLSLGLVVPDKFYELAKNDDYMYLFSPYDVERIYGEPFSYIDITAKYDELVNNPEIKKSKIKARDLEIEISKLQQESGYPYIINIDTANRSNPISGKILMSNLCSEILQVQKPSVINDDQSYQVIGTDISCNLGSSNIVNLMESPDFGKSVRVMTRALTFITDSSSIGVVPSIKRGNDEAHTIGLGAMGLHTYLAKNHIHYGSTESVDFINIYFLLLNYWTLVESNAIAKERGETFASFAESDYASGTYFDKYINEAWFPETDKIKELFEGIFIPTPEDWENLRESVKAHGLYNQNRLAVAPNGSISYVNETSASLHPITQRIEERQEKKTGKTYYPAPFLSDDTIPYYTSAYDMDMRKVIDVYAAAQQHIDQGMSLTLFLRSTMPDGLYEWKTSDKQTTRDLSILRNYAFHKGVKSIYYIRTFTDDTQEIGSNACESCSI</sequence>
<dbReference type="GO" id="GO:0004748">
    <property type="term" value="F:ribonucleoside-diphosphate reductase activity, thioredoxin disulfide as acceptor"/>
    <property type="evidence" value="ECO:0007669"/>
    <property type="project" value="UniProtKB-EC"/>
</dbReference>
<keyword evidence="7 10" id="KW-0215">Deoxyribonucleotide synthesis</keyword>
<feature type="domain" description="Ribonucleotide reductase large subunit" evidence="11">
    <location>
        <begin position="573"/>
        <end position="595"/>
    </location>
</feature>
<dbReference type="InterPro" id="IPR013346">
    <property type="entry name" value="NrdE_NrdA_C"/>
</dbReference>
<accession>A0A7Z8D0Y5</accession>
<dbReference type="GO" id="GO:0009263">
    <property type="term" value="P:deoxyribonucleotide biosynthetic process"/>
    <property type="evidence" value="ECO:0007669"/>
    <property type="project" value="UniProtKB-KW"/>
</dbReference>
<dbReference type="EC" id="1.17.4.1" evidence="2 10"/>
<dbReference type="PANTHER" id="PTHR11573:SF30">
    <property type="entry name" value="RIBONUCLEOSIDE-DIPHOSPHATE REDUCTASE 2 SUBUNIT ALPHA"/>
    <property type="match status" value="1"/>
</dbReference>
<dbReference type="AlphaFoldDB" id="A0A7Z8D0Y5"/>
<name>A0A7Z8D0Y5_CARDV</name>
<dbReference type="GO" id="GO:0005971">
    <property type="term" value="C:ribonucleoside-diphosphate reductase complex"/>
    <property type="evidence" value="ECO:0007669"/>
    <property type="project" value="TreeGrafter"/>
</dbReference>
<dbReference type="Gene3D" id="1.10.1650.20">
    <property type="match status" value="1"/>
</dbReference>
<dbReference type="InterPro" id="IPR013509">
    <property type="entry name" value="RNR_lsu_N"/>
</dbReference>
<dbReference type="NCBIfam" id="TIGR02506">
    <property type="entry name" value="NrdE_NrdA"/>
    <property type="match status" value="1"/>
</dbReference>